<evidence type="ECO:0000313" key="1">
    <source>
        <dbReference type="EMBL" id="BAG41717.1"/>
    </source>
</evidence>
<sequence length="265" mass="28891">MAQLHEILAAEKTVINARDQLTADTQNKFAKGDQYFTGFTKTLELLTDDPSNAKIEAAARQDKELPTTVLATLDYYLTYWAKAEQTLFTKNVTNTKAVADLMYNGQAIATNVPVDELMGLEVRLNELRKLFTQIPTLDASKGWAPDASAAQPGTWRATQPQVATKTEKVMTPVVLYEATDKHPAQVKEVTTDKVVGTFTINTVSGATTALQKAQALAIIDELIVETKAARTRANSVQVETVDNIGQRLADLILGPLRTSPASNQV</sequence>
<dbReference type="KEGG" id="vg:6369908"/>
<proteinExistence type="predicted"/>
<dbReference type="Proteomes" id="UP000001034">
    <property type="component" value="Segment"/>
</dbReference>
<organism evidence="1 2">
    <name type="scientific">Ralstonia phage phiRSL1</name>
    <dbReference type="NCBI Taxonomy" id="1980924"/>
    <lineage>
        <taxon>Viruses</taxon>
        <taxon>Duplodnaviria</taxon>
        <taxon>Heunggongvirae</taxon>
        <taxon>Uroviricota</taxon>
        <taxon>Caudoviricetes</taxon>
        <taxon>Mieseafarmvirus</taxon>
        <taxon>Mieseafarmvirus RSL1</taxon>
    </lineage>
</organism>
<reference evidence="1 2" key="1">
    <citation type="journal article" date="2010" name="Virology">
        <title>A jumbo phage infecting the phytopathogen Ralstonia solanacearum defines a new lineage of the Myoviridae family.</title>
        <authorList>
            <person name="Yamada T."/>
            <person name="Satoh S."/>
            <person name="Ishikawa H."/>
            <person name="Fujiwara A."/>
            <person name="Kawasaki T."/>
            <person name="Fujie M."/>
            <person name="Ogata H."/>
        </authorList>
    </citation>
    <scope>NUCLEOTIDE SEQUENCE [LARGE SCALE GENOMIC DNA]</scope>
</reference>
<dbReference type="InterPro" id="IPR057195">
    <property type="entry name" value="DUF7873"/>
</dbReference>
<dbReference type="EMBL" id="AB366653">
    <property type="protein sequence ID" value="BAG41717.1"/>
    <property type="molecule type" value="Genomic_DNA"/>
</dbReference>
<dbReference type="RefSeq" id="YP_001950147.1">
    <property type="nucleotide sequence ID" value="NC_010811.2"/>
</dbReference>
<dbReference type="GeneID" id="6369908"/>
<accession>B2ZY82</accession>
<name>B2ZY82_9CAUD</name>
<keyword evidence="2" id="KW-1185">Reference proteome</keyword>
<protein>
    <submittedName>
        <fullName evidence="1">Uncharacterized protein</fullName>
    </submittedName>
</protein>
<evidence type="ECO:0000313" key="2">
    <source>
        <dbReference type="Proteomes" id="UP000001034"/>
    </source>
</evidence>
<dbReference type="Pfam" id="PF25283">
    <property type="entry name" value="DUF7873"/>
    <property type="match status" value="1"/>
</dbReference>